<gene>
    <name evidence="1" type="ORF">SAMN05444169_5970</name>
</gene>
<dbReference type="EMBL" id="LT670818">
    <property type="protein sequence ID" value="SHH14019.1"/>
    <property type="molecule type" value="Genomic_DNA"/>
</dbReference>
<dbReference type="InterPro" id="IPR019285">
    <property type="entry name" value="DUF2336"/>
</dbReference>
<protein>
    <submittedName>
        <fullName evidence="1">Uncharacterized conserved protein, DUF2336 family</fullName>
    </submittedName>
</protein>
<organism evidence="1 2">
    <name type="scientific">Bradyrhizobium erythrophlei</name>
    <dbReference type="NCBI Taxonomy" id="1437360"/>
    <lineage>
        <taxon>Bacteria</taxon>
        <taxon>Pseudomonadati</taxon>
        <taxon>Pseudomonadota</taxon>
        <taxon>Alphaproteobacteria</taxon>
        <taxon>Hyphomicrobiales</taxon>
        <taxon>Nitrobacteraceae</taxon>
        <taxon>Bradyrhizobium</taxon>
    </lineage>
</organism>
<evidence type="ECO:0000313" key="1">
    <source>
        <dbReference type="EMBL" id="SHH14019.1"/>
    </source>
</evidence>
<accession>A0A1M5QJR5</accession>
<dbReference type="OrthoDB" id="8433768at2"/>
<dbReference type="Proteomes" id="UP000190675">
    <property type="component" value="Chromosome I"/>
</dbReference>
<sequence>MDGTMSLLQELEESISRGSEESLLRALWHTTDVLITGQYSENQVWVFGQIIERLARDLEVVARAQLARRLAVTDNAPVNCINKLAADKSILVAEPVLRQSKRVDVRTLVWVASSGSQQHLLAISKRDSVAEPVTDVLVSAGNKEVVKSVASNAGARFSDLGFLKLIKRSERDSILIEILGQRSDIPRPIFQQLIAKASDEVRKKLERERPDQATEVGALVRDVTSQLHSVFGPASPDYFRAKKAISALHRYGNLHEEDILEYARSHRFPEVTIALSLLCSLPANVIERGLIDSTGEMPVIFAKSLDYSWETTMSLLFLGAPDFRLSAQRLDALKARFSRLTVQTAQGVVKLYQSRKAPDGGRSPDR</sequence>
<evidence type="ECO:0000313" key="2">
    <source>
        <dbReference type="Proteomes" id="UP000190675"/>
    </source>
</evidence>
<dbReference type="AlphaFoldDB" id="A0A1M5QJR5"/>
<reference evidence="1 2" key="1">
    <citation type="submission" date="2016-11" db="EMBL/GenBank/DDBJ databases">
        <authorList>
            <person name="Jaros S."/>
            <person name="Januszkiewicz K."/>
            <person name="Wedrychowicz H."/>
        </authorList>
    </citation>
    <scope>NUCLEOTIDE SEQUENCE [LARGE SCALE GENOMIC DNA]</scope>
    <source>
        <strain evidence="1 2">GAS242</strain>
    </source>
</reference>
<proteinExistence type="predicted"/>
<dbReference type="Pfam" id="PF10098">
    <property type="entry name" value="DUF2336"/>
    <property type="match status" value="1"/>
</dbReference>
<name>A0A1M5QJR5_9BRAD</name>